<dbReference type="SUPFAM" id="SSF53335">
    <property type="entry name" value="S-adenosyl-L-methionine-dependent methyltransferases"/>
    <property type="match status" value="1"/>
</dbReference>
<comment type="function">
    <text evidence="6">Specifically methylates the N7 position of a guanine in 16S rRNA.</text>
</comment>
<dbReference type="PIRSF" id="PIRSF003078">
    <property type="entry name" value="GidB"/>
    <property type="match status" value="1"/>
</dbReference>
<protein>
    <recommendedName>
        <fullName evidence="6">Ribosomal RNA small subunit methyltransferase G</fullName>
        <ecNumber evidence="6">2.1.1.-</ecNumber>
    </recommendedName>
    <alternativeName>
        <fullName evidence="6">16S rRNA 7-methylguanosine methyltransferase</fullName>
        <shortName evidence="6">16S rRNA m7G methyltransferase</shortName>
    </alternativeName>
</protein>
<dbReference type="AlphaFoldDB" id="A0A2P5P990"/>
<evidence type="ECO:0000256" key="6">
    <source>
        <dbReference type="HAMAP-Rule" id="MF_00074"/>
    </source>
</evidence>
<keyword evidence="2 6" id="KW-0698">rRNA processing</keyword>
<proteinExistence type="inferred from homology"/>
<dbReference type="NCBIfam" id="TIGR00138">
    <property type="entry name" value="rsmG_gidB"/>
    <property type="match status" value="1"/>
</dbReference>
<gene>
    <name evidence="6" type="primary">rsmG</name>
    <name evidence="7" type="ORF">JP09_003115</name>
</gene>
<evidence type="ECO:0000256" key="1">
    <source>
        <dbReference type="ARBA" id="ARBA00022490"/>
    </source>
</evidence>
<keyword evidence="4 6" id="KW-0808">Transferase</keyword>
<dbReference type="Pfam" id="PF02527">
    <property type="entry name" value="GidB"/>
    <property type="match status" value="1"/>
</dbReference>
<dbReference type="PANTHER" id="PTHR31760:SF0">
    <property type="entry name" value="S-ADENOSYL-L-METHIONINE-DEPENDENT METHYLTRANSFERASES SUPERFAMILY PROTEIN"/>
    <property type="match status" value="1"/>
</dbReference>
<dbReference type="PANTHER" id="PTHR31760">
    <property type="entry name" value="S-ADENOSYL-L-METHIONINE-DEPENDENT METHYLTRANSFERASES SUPERFAMILY PROTEIN"/>
    <property type="match status" value="1"/>
</dbReference>
<dbReference type="EMBL" id="JQAN02000006">
    <property type="protein sequence ID" value="PPD58869.1"/>
    <property type="molecule type" value="Genomic_DNA"/>
</dbReference>
<evidence type="ECO:0000256" key="4">
    <source>
        <dbReference type="ARBA" id="ARBA00022679"/>
    </source>
</evidence>
<feature type="binding site" evidence="6">
    <location>
        <position position="82"/>
    </location>
    <ligand>
        <name>S-adenosyl-L-methionine</name>
        <dbReference type="ChEBI" id="CHEBI:59789"/>
    </ligand>
</feature>
<dbReference type="EC" id="2.1.1.-" evidence="6"/>
<dbReference type="Gene3D" id="3.40.50.150">
    <property type="entry name" value="Vaccinia Virus protein VP39"/>
    <property type="match status" value="1"/>
</dbReference>
<name>A0A2P5P990_9CHLR</name>
<dbReference type="Proteomes" id="UP000235653">
    <property type="component" value="Unassembled WGS sequence"/>
</dbReference>
<dbReference type="InterPro" id="IPR029063">
    <property type="entry name" value="SAM-dependent_MTases_sf"/>
</dbReference>
<dbReference type="HAMAP" id="MF_00074">
    <property type="entry name" value="16SrRNA_methyltr_G"/>
    <property type="match status" value="1"/>
</dbReference>
<accession>A0A2P5P990</accession>
<feature type="binding site" evidence="6">
    <location>
        <position position="77"/>
    </location>
    <ligand>
        <name>S-adenosyl-L-methionine</name>
        <dbReference type="ChEBI" id="CHEBI:59789"/>
    </ligand>
</feature>
<keyword evidence="8" id="KW-1185">Reference proteome</keyword>
<dbReference type="OrthoDB" id="9808773at2"/>
<feature type="binding site" evidence="6">
    <location>
        <position position="147"/>
    </location>
    <ligand>
        <name>S-adenosyl-L-methionine</name>
        <dbReference type="ChEBI" id="CHEBI:59789"/>
    </ligand>
</feature>
<evidence type="ECO:0000256" key="3">
    <source>
        <dbReference type="ARBA" id="ARBA00022603"/>
    </source>
</evidence>
<dbReference type="RefSeq" id="WP_102330353.1">
    <property type="nucleotide sequence ID" value="NZ_CP058566.2"/>
</dbReference>
<comment type="subcellular location">
    <subcellularLocation>
        <location evidence="6">Cytoplasm</location>
    </subcellularLocation>
</comment>
<evidence type="ECO:0000313" key="7">
    <source>
        <dbReference type="EMBL" id="PPD58869.1"/>
    </source>
</evidence>
<keyword evidence="1 6" id="KW-0963">Cytoplasm</keyword>
<organism evidence="7 8">
    <name type="scientific">Dehalogenimonas etheniformans</name>
    <dbReference type="NCBI Taxonomy" id="1536648"/>
    <lineage>
        <taxon>Bacteria</taxon>
        <taxon>Bacillati</taxon>
        <taxon>Chloroflexota</taxon>
        <taxon>Dehalococcoidia</taxon>
        <taxon>Dehalococcoidales</taxon>
        <taxon>Dehalococcoidaceae</taxon>
        <taxon>Dehalogenimonas</taxon>
    </lineage>
</organism>
<sequence>MILPILNHGARELGIELSDHQFDQFEKYYHLLFEWNKKFNLTAVTDYSEVQRVHFLDSLSLIRAGIVPDGLRIIDVGAGAGFPGLPLKIAFPQLKLTLLEATGKKAVFLSETVAALDLDGVTVLNARAEDAARQPEHREQYELVVSRAVASLDTLGELCLSFCRVGGTFIAYKKGDIGNEVDGALKAIETLGGRLRFIQDIALTDLPDSRKLVVIDKIRHTSPEYPRRSGLPAKKPIS</sequence>
<evidence type="ECO:0000313" key="8">
    <source>
        <dbReference type="Proteomes" id="UP000235653"/>
    </source>
</evidence>
<evidence type="ECO:0000256" key="5">
    <source>
        <dbReference type="ARBA" id="ARBA00022691"/>
    </source>
</evidence>
<comment type="caution">
    <text evidence="7">The sequence shown here is derived from an EMBL/GenBank/DDBJ whole genome shotgun (WGS) entry which is preliminary data.</text>
</comment>
<dbReference type="GO" id="GO:0005829">
    <property type="term" value="C:cytosol"/>
    <property type="evidence" value="ECO:0007669"/>
    <property type="project" value="TreeGrafter"/>
</dbReference>
<dbReference type="GO" id="GO:0070043">
    <property type="term" value="F:rRNA (guanine-N7-)-methyltransferase activity"/>
    <property type="evidence" value="ECO:0007669"/>
    <property type="project" value="UniProtKB-UniRule"/>
</dbReference>
<dbReference type="InterPro" id="IPR003682">
    <property type="entry name" value="rRNA_ssu_MeTfrase_G"/>
</dbReference>
<keyword evidence="5 6" id="KW-0949">S-adenosyl-L-methionine</keyword>
<keyword evidence="3 6" id="KW-0489">Methyltransferase</keyword>
<reference evidence="7 8" key="1">
    <citation type="journal article" date="2017" name="ISME J.">
        <title>Grape pomace compost harbors organohalide-respiring Dehalogenimonas species with novel reductive dehalogenase genes.</title>
        <authorList>
            <person name="Yang Y."/>
            <person name="Higgins S.A."/>
            <person name="Yan J."/>
            <person name="Simsir B."/>
            <person name="Chourey K."/>
            <person name="Iyer R."/>
            <person name="Hettich R.L."/>
            <person name="Baldwin B."/>
            <person name="Ogles D.M."/>
            <person name="Loffler F.E."/>
        </authorList>
    </citation>
    <scope>NUCLEOTIDE SEQUENCE [LARGE SCALE GENOMIC DNA]</scope>
    <source>
        <strain evidence="7 8">GP</strain>
    </source>
</reference>
<comment type="similarity">
    <text evidence="6">Belongs to the methyltransferase superfamily. RNA methyltransferase RsmG family.</text>
</comment>
<dbReference type="FunFam" id="3.40.50.150:FF:000041">
    <property type="entry name" value="Ribosomal RNA small subunit methyltransferase G"/>
    <property type="match status" value="1"/>
</dbReference>
<feature type="binding site" evidence="6">
    <location>
        <begin position="128"/>
        <end position="129"/>
    </location>
    <ligand>
        <name>S-adenosyl-L-methionine</name>
        <dbReference type="ChEBI" id="CHEBI:59789"/>
    </ligand>
</feature>
<evidence type="ECO:0000256" key="2">
    <source>
        <dbReference type="ARBA" id="ARBA00022552"/>
    </source>
</evidence>
<feature type="binding site" evidence="6">
    <location>
        <begin position="100"/>
        <end position="102"/>
    </location>
    <ligand>
        <name>S-adenosyl-L-methionine</name>
        <dbReference type="ChEBI" id="CHEBI:59789"/>
    </ligand>
</feature>